<dbReference type="SUPFAM" id="SSF51735">
    <property type="entry name" value="NAD(P)-binding Rossmann-fold domains"/>
    <property type="match status" value="1"/>
</dbReference>
<sequence>MQAHHLTHKSLPKPPSLTHPDYLRPSLCLRTTAPTTPGKHILITNASHAPGPSIALSFARAGATAITLSNPTASSLTPLAAALKLINPICKILTIACDTTRSSSVVRLFSAAKAAFGTLDIVVANVGAAHLSSKDGQEGGDGNDEWWDDMTTNFRSTHLPAHQG</sequence>
<comment type="caution">
    <text evidence="3">The sequence shown here is derived from an EMBL/GenBank/DDBJ whole genome shotgun (WGS) entry which is preliminary data.</text>
</comment>
<reference evidence="4" key="1">
    <citation type="journal article" date="2022" name="Microb. Genom.">
        <title>A global pangenome for the wheat fungal pathogen Pyrenophora tritici-repentis and prediction of effector protein structural homology.</title>
        <authorList>
            <person name="Moolhuijzen P.M."/>
            <person name="See P.T."/>
            <person name="Shi G."/>
            <person name="Powell H.R."/>
            <person name="Cockram J."/>
            <person name="Jorgensen L.N."/>
            <person name="Benslimane H."/>
            <person name="Strelkov S.E."/>
            <person name="Turner J."/>
            <person name="Liu Z."/>
            <person name="Moffat C.S."/>
        </authorList>
    </citation>
    <scope>NUCLEOTIDE SEQUENCE [LARGE SCALE GENOMIC DNA]</scope>
</reference>
<organism evidence="3 4">
    <name type="scientific">Pyrenophora tritici-repentis</name>
    <dbReference type="NCBI Taxonomy" id="45151"/>
    <lineage>
        <taxon>Eukaryota</taxon>
        <taxon>Fungi</taxon>
        <taxon>Dikarya</taxon>
        <taxon>Ascomycota</taxon>
        <taxon>Pezizomycotina</taxon>
        <taxon>Dothideomycetes</taxon>
        <taxon>Pleosporomycetidae</taxon>
        <taxon>Pleosporales</taxon>
        <taxon>Pleosporineae</taxon>
        <taxon>Pleosporaceae</taxon>
        <taxon>Pyrenophora</taxon>
    </lineage>
</organism>
<protein>
    <submittedName>
        <fullName evidence="3">Nad-p-binding protein</fullName>
    </submittedName>
</protein>
<dbReference type="EMBL" id="NRDI02000006">
    <property type="protein sequence ID" value="KAI1515625.1"/>
    <property type="molecule type" value="Genomic_DNA"/>
</dbReference>
<evidence type="ECO:0000313" key="4">
    <source>
        <dbReference type="Proteomes" id="UP000249757"/>
    </source>
</evidence>
<comment type="similarity">
    <text evidence="1">Belongs to the short-chain dehydrogenases/reductases (SDR) family.</text>
</comment>
<dbReference type="Pfam" id="PF00106">
    <property type="entry name" value="adh_short"/>
    <property type="match status" value="1"/>
</dbReference>
<evidence type="ECO:0000313" key="3">
    <source>
        <dbReference type="EMBL" id="KAI1515625.1"/>
    </source>
</evidence>
<name>A0A922NH98_9PLEO</name>
<dbReference type="PANTHER" id="PTHR43669:SF3">
    <property type="entry name" value="ALCOHOL DEHYDROGENASE, PUTATIVE (AFU_ORTHOLOGUE AFUA_3G03445)-RELATED"/>
    <property type="match status" value="1"/>
</dbReference>
<dbReference type="Gene3D" id="3.40.50.720">
    <property type="entry name" value="NAD(P)-binding Rossmann-like Domain"/>
    <property type="match status" value="1"/>
</dbReference>
<dbReference type="CDD" id="cd05233">
    <property type="entry name" value="SDR_c"/>
    <property type="match status" value="1"/>
</dbReference>
<evidence type="ECO:0000256" key="2">
    <source>
        <dbReference type="ARBA" id="ARBA00023002"/>
    </source>
</evidence>
<dbReference type="InterPro" id="IPR036291">
    <property type="entry name" value="NAD(P)-bd_dom_sf"/>
</dbReference>
<keyword evidence="4" id="KW-1185">Reference proteome</keyword>
<proteinExistence type="inferred from homology"/>
<dbReference type="GO" id="GO:0016491">
    <property type="term" value="F:oxidoreductase activity"/>
    <property type="evidence" value="ECO:0007669"/>
    <property type="project" value="UniProtKB-KW"/>
</dbReference>
<accession>A0A922NH98</accession>
<keyword evidence="2" id="KW-0560">Oxidoreductase</keyword>
<dbReference type="InterPro" id="IPR002347">
    <property type="entry name" value="SDR_fam"/>
</dbReference>
<dbReference type="PANTHER" id="PTHR43669">
    <property type="entry name" value="5-KETO-D-GLUCONATE 5-REDUCTASE"/>
    <property type="match status" value="1"/>
</dbReference>
<dbReference type="AlphaFoldDB" id="A0A922NH98"/>
<evidence type="ECO:0000256" key="1">
    <source>
        <dbReference type="ARBA" id="ARBA00006484"/>
    </source>
</evidence>
<gene>
    <name evidence="3" type="ORF">Ptr86124_005626</name>
</gene>
<dbReference type="Proteomes" id="UP000249757">
    <property type="component" value="Unassembled WGS sequence"/>
</dbReference>